<dbReference type="Proteomes" id="UP001380290">
    <property type="component" value="Unassembled WGS sequence"/>
</dbReference>
<gene>
    <name evidence="2" type="ORF">V7S98_13285</name>
</gene>
<protein>
    <submittedName>
        <fullName evidence="2">RHS repeat-associated core domain-containing protein</fullName>
    </submittedName>
</protein>
<dbReference type="RefSeq" id="WP_339599553.1">
    <property type="nucleotide sequence ID" value="NZ_JBBHLC010000033.1"/>
</dbReference>
<dbReference type="NCBIfam" id="TIGR03696">
    <property type="entry name" value="Rhs_assc_core"/>
    <property type="match status" value="1"/>
</dbReference>
<evidence type="ECO:0000313" key="3">
    <source>
        <dbReference type="Proteomes" id="UP001380290"/>
    </source>
</evidence>
<evidence type="ECO:0000313" key="2">
    <source>
        <dbReference type="EMBL" id="MEJ5864200.1"/>
    </source>
</evidence>
<proteinExistence type="predicted"/>
<name>A0ABU8QU46_9PSED</name>
<dbReference type="SUPFAM" id="SSF56399">
    <property type="entry name" value="ADP-ribosylation"/>
    <property type="match status" value="1"/>
</dbReference>
<feature type="region of interest" description="Disordered" evidence="1">
    <location>
        <begin position="237"/>
        <end position="258"/>
    </location>
</feature>
<evidence type="ECO:0000256" key="1">
    <source>
        <dbReference type="SAM" id="MobiDB-lite"/>
    </source>
</evidence>
<keyword evidence="3" id="KW-1185">Reference proteome</keyword>
<dbReference type="Gene3D" id="2.180.10.10">
    <property type="entry name" value="RHS repeat-associated core"/>
    <property type="match status" value="1"/>
</dbReference>
<reference evidence="2 3" key="1">
    <citation type="submission" date="2024-02" db="EMBL/GenBank/DDBJ databases">
        <title>Identification of pathogenicity and growth-promoting function of Pseudomonas putida variant.</title>
        <authorList>
            <person name="Sun J."/>
        </authorList>
    </citation>
    <scope>NUCLEOTIDE SEQUENCE [LARGE SCALE GENOMIC DNA]</scope>
    <source>
        <strain evidence="2 3">A03</strain>
    </source>
</reference>
<dbReference type="InterPro" id="IPR022385">
    <property type="entry name" value="Rhs_assc_core"/>
</dbReference>
<comment type="caution">
    <text evidence="2">The sequence shown here is derived from an EMBL/GenBank/DDBJ whole genome shotgun (WGS) entry which is preliminary data.</text>
</comment>
<dbReference type="EMBL" id="JBBHLC010000033">
    <property type="protein sequence ID" value="MEJ5864200.1"/>
    <property type="molecule type" value="Genomic_DNA"/>
</dbReference>
<accession>A0ABU8QU46</accession>
<sequence>MATYLFDIDQQRSLLHGPAGIARAYPPYGALNDAQGPGLAFCGQHRDAFTGYYLLGDGHRCYNPIVMRFASPDTLSPFERGGINAYAYCEGDPINRSDPSGRSAEDHLLPAMAILANALGLFVSGLRLRSLHKQRVVSRRGVDSAAPLASPERSDWMISGISAASSAAGLVVGVIRTAEPNTDWQIWGLAALTAVSIGTTAYEAWTMAAMRPWQPAVELIGMELLGSSPQVYRPRTSVLSGGPAVQNRRPSAATIRTR</sequence>
<organism evidence="2 3">
    <name type="scientific">Pseudomonas farsensis</name>
    <dbReference type="NCBI Taxonomy" id="2745492"/>
    <lineage>
        <taxon>Bacteria</taxon>
        <taxon>Pseudomonadati</taxon>
        <taxon>Pseudomonadota</taxon>
        <taxon>Gammaproteobacteria</taxon>
        <taxon>Pseudomonadales</taxon>
        <taxon>Pseudomonadaceae</taxon>
        <taxon>Pseudomonas</taxon>
    </lineage>
</organism>